<sequence>MRNNLMSNAIESQLDSIFRTQLHSFFQNCSRDQWKAIILNTLCNVGQQFGFQVFSSKNLCPQADCDAWIYDQHWRLVNQYNPLVRLPLVMQIETIQDENVLLQERITQSVLKLAQSRADVRLLVLECSNAEKTMHYIYNILEQFENSQAGDRYVFALWDFDIPWNSNSMQVLFHHK</sequence>
<proteinExistence type="predicted"/>
<keyword evidence="2" id="KW-1185">Reference proteome</keyword>
<reference evidence="1 2" key="1">
    <citation type="submission" date="2020-06" db="EMBL/GenBank/DDBJ databases">
        <title>Whole-genome sequence of Allochromatium humboldtianum DSM 21881, type strain.</title>
        <authorList>
            <person name="Kyndt J.A."/>
            <person name="Meyer T.E."/>
        </authorList>
    </citation>
    <scope>NUCLEOTIDE SEQUENCE [LARGE SCALE GENOMIC DNA]</scope>
    <source>
        <strain evidence="1 2">DSM 21881</strain>
    </source>
</reference>
<dbReference type="AlphaFoldDB" id="A0A850REM2"/>
<organism evidence="1 2">
    <name type="scientific">Allochromatium humboldtianum</name>
    <dbReference type="NCBI Taxonomy" id="504901"/>
    <lineage>
        <taxon>Bacteria</taxon>
        <taxon>Pseudomonadati</taxon>
        <taxon>Pseudomonadota</taxon>
        <taxon>Gammaproteobacteria</taxon>
        <taxon>Chromatiales</taxon>
        <taxon>Chromatiaceae</taxon>
        <taxon>Allochromatium</taxon>
    </lineage>
</organism>
<evidence type="ECO:0000313" key="1">
    <source>
        <dbReference type="EMBL" id="NVZ11435.1"/>
    </source>
</evidence>
<dbReference type="RefSeq" id="WP_176978134.1">
    <property type="nucleotide sequence ID" value="NZ_JABZEO010000022.1"/>
</dbReference>
<dbReference type="Proteomes" id="UP000592294">
    <property type="component" value="Unassembled WGS sequence"/>
</dbReference>
<comment type="caution">
    <text evidence="1">The sequence shown here is derived from an EMBL/GenBank/DDBJ whole genome shotgun (WGS) entry which is preliminary data.</text>
</comment>
<protein>
    <submittedName>
        <fullName evidence="1">Uncharacterized protein</fullName>
    </submittedName>
</protein>
<name>A0A850REM2_9GAMM</name>
<dbReference type="EMBL" id="JABZEO010000022">
    <property type="protein sequence ID" value="NVZ11435.1"/>
    <property type="molecule type" value="Genomic_DNA"/>
</dbReference>
<accession>A0A850REM2</accession>
<evidence type="ECO:0000313" key="2">
    <source>
        <dbReference type="Proteomes" id="UP000592294"/>
    </source>
</evidence>
<gene>
    <name evidence="1" type="ORF">HW932_19470</name>
</gene>